<reference evidence="1 2" key="1">
    <citation type="submission" date="2022-10" db="EMBL/GenBank/DDBJ databases">
        <title>The complete genomes of actinobacterial strains from the NBC collection.</title>
        <authorList>
            <person name="Joergensen T.S."/>
            <person name="Alvarez Arevalo M."/>
            <person name="Sterndorff E.B."/>
            <person name="Faurdal D."/>
            <person name="Vuksanovic O."/>
            <person name="Mourched A.-S."/>
            <person name="Charusanti P."/>
            <person name="Shaw S."/>
            <person name="Blin K."/>
            <person name="Weber T."/>
        </authorList>
    </citation>
    <scope>NUCLEOTIDE SEQUENCE [LARGE SCALE GENOMIC DNA]</scope>
    <source>
        <strain evidence="1 2">NBC 01769</strain>
    </source>
</reference>
<dbReference type="RefSeq" id="WP_326593728.1">
    <property type="nucleotide sequence ID" value="NZ_CP109114.1"/>
</dbReference>
<name>A0ABZ1G839_9ACTN</name>
<organism evidence="1 2">
    <name type="scientific">Streptomyces brevispora</name>
    <dbReference type="NCBI Taxonomy" id="887462"/>
    <lineage>
        <taxon>Bacteria</taxon>
        <taxon>Bacillati</taxon>
        <taxon>Actinomycetota</taxon>
        <taxon>Actinomycetes</taxon>
        <taxon>Kitasatosporales</taxon>
        <taxon>Streptomycetaceae</taxon>
        <taxon>Streptomyces</taxon>
    </lineage>
</organism>
<proteinExistence type="predicted"/>
<evidence type="ECO:0000313" key="2">
    <source>
        <dbReference type="Proteomes" id="UP001330827"/>
    </source>
</evidence>
<protein>
    <submittedName>
        <fullName evidence="1">Uncharacterized protein</fullName>
    </submittedName>
</protein>
<dbReference type="Proteomes" id="UP001330827">
    <property type="component" value="Chromosome"/>
</dbReference>
<evidence type="ECO:0000313" key="1">
    <source>
        <dbReference type="EMBL" id="WSC14853.1"/>
    </source>
</evidence>
<keyword evidence="2" id="KW-1185">Reference proteome</keyword>
<gene>
    <name evidence="1" type="ORF">OIE64_19775</name>
</gene>
<sequence length="84" mass="9124">MTGSLGGHVSNTRTHAEFLDEAIQALRGTWDAERALTALFGAGYRPADVATGKKRARQVLRDLADAGAIVKVNERPVEYRRADS</sequence>
<dbReference type="EMBL" id="CP109114">
    <property type="protein sequence ID" value="WSC14853.1"/>
    <property type="molecule type" value="Genomic_DNA"/>
</dbReference>
<accession>A0ABZ1G839</accession>